<dbReference type="Proteomes" id="UP001642484">
    <property type="component" value="Unassembled WGS sequence"/>
</dbReference>
<protein>
    <recommendedName>
        <fullName evidence="3">Tyrosine-protein kinase ephrin type A/B receptor-like domain-containing protein</fullName>
    </recommendedName>
</protein>
<feature type="transmembrane region" description="Helical" evidence="1">
    <location>
        <begin position="871"/>
        <end position="890"/>
    </location>
</feature>
<evidence type="ECO:0000313" key="5">
    <source>
        <dbReference type="Proteomes" id="UP001642484"/>
    </source>
</evidence>
<evidence type="ECO:0000313" key="4">
    <source>
        <dbReference type="EMBL" id="CAK9072704.1"/>
    </source>
</evidence>
<dbReference type="SUPFAM" id="SSF57184">
    <property type="entry name" value="Growth factor receptor domain"/>
    <property type="match status" value="1"/>
</dbReference>
<proteinExistence type="predicted"/>
<sequence length="1126" mass="122446">MFQRVGMAIGWLLLGVLPFIAAGSPLCLADGIPEEERAFLKDSQGNDMPVGILELNWPSAGLLAELAKLLIKEVLGFHAEIGEPLGASGAAPIYALAGCRNFNAANDKQCGETEPVMHVSLDSWIGSYSSAYEQMKADYPDIAPLDLGDMGYSGEESVYVHTNLLQEAYENEGLALEFYKSYNVSHHHAKQYFSSTSDIPFGALSRCNATDFSNAQRMSDFVKYSFDYDGVDQQGNGDYVARCPDGHWWPAPACRQNPSECIPLITAGTGWKLQAIMQWAVAYGLPAAVGITASWGDYVALPRAHRVLHYWWVPDSTFIDLGPQPIGMPRHSALEWSMGDKKTSAVGSYVAKMVSQDLSSKARTIQEFVSQITFELKEIMDLLLEVQTEGSRYNVSCAWARQNVARWTAWVPVSTNCYEGFGLADDQGVHVQTRAAASACAVCPEGTFSEEFADNTGKTYRCSACPSGTYQDKVFSSSCKPCSRGTYSDTVGSKECKPCDVAFYQGLEQQMSCMACPADRTTRLLAATREEDCVCKAKFIEREGQCVSCDEETLWCPVGSTISKLQGANGTDDAANPHILEGYFSYPEEPLATYKCRDAMCPGGAPGSCLGGKEGLTCRRCPVGEFASSGPCQTCGDYVAVLWLLGLIALVVAITGSYYVFSPRYVPKASPMFRAQVSGDIAVMVLQNVAVLQVVWGSGSGLEFFAFTSFLVLDLDGAGIACIWPATTAQFAGVVSLWPIILLLILSIYLCSRLPFCRRHQITWMSERTIGLAGKFMQVGFTSMANLALMPFVCFRHPNGAYSMLKYSNILCGSVEHAVMEVFGGCLLALGLSFLAMCTVWTIMAPKWSSTSAGKLGQVNFLIRRFQPNTWWFGLFLLARGPLLSLPTILAPDSSSLQLSMMLMVLMVSLCVQATVQPWQTPWLNLADTTAVAALLCVLAVSLGCADGECDPAMETLWMVLAVSLLLILAFFLLMSWIGALYSKATGKDLPFLNLYKTVQPETIVEGLQNLAKKLSSQDQEQLKKAVASLCFYDLQCARLSIQALQECWGIEATCGGLSRRISCPVFDECETGQAAQFANDMGTKVPEEGVAASGISTVLESTVSQEMPALSEQRPNEAGIVQCEL</sequence>
<feature type="transmembrane region" description="Helical" evidence="1">
    <location>
        <begin position="922"/>
        <end position="945"/>
    </location>
</feature>
<dbReference type="PANTHER" id="PTHR46967:SF2">
    <property type="entry name" value="SUSHI, VON WILLEBRAND FACTOR TYPE A, EGF AND PENTRAXIN DOMAIN-CONTAINING PROTEIN 1-LIKE"/>
    <property type="match status" value="1"/>
</dbReference>
<feature type="transmembrane region" description="Helical" evidence="1">
    <location>
        <begin position="897"/>
        <end position="916"/>
    </location>
</feature>
<organism evidence="4 5">
    <name type="scientific">Durusdinium trenchii</name>
    <dbReference type="NCBI Taxonomy" id="1381693"/>
    <lineage>
        <taxon>Eukaryota</taxon>
        <taxon>Sar</taxon>
        <taxon>Alveolata</taxon>
        <taxon>Dinophyceae</taxon>
        <taxon>Suessiales</taxon>
        <taxon>Symbiodiniaceae</taxon>
        <taxon>Durusdinium</taxon>
    </lineage>
</organism>
<feature type="signal peptide" evidence="2">
    <location>
        <begin position="1"/>
        <end position="22"/>
    </location>
</feature>
<dbReference type="PANTHER" id="PTHR46967">
    <property type="entry name" value="INSULIN-LIKE GROWTH FACTOR BINDING PROTEIN,N-TERMINAL"/>
    <property type="match status" value="1"/>
</dbReference>
<dbReference type="SMART" id="SM01411">
    <property type="entry name" value="Ephrin_rec_like"/>
    <property type="match status" value="2"/>
</dbReference>
<feature type="chain" id="PRO_5045744680" description="Tyrosine-protein kinase ephrin type A/B receptor-like domain-containing protein" evidence="2">
    <location>
        <begin position="23"/>
        <end position="1126"/>
    </location>
</feature>
<feature type="transmembrane region" description="Helical" evidence="1">
    <location>
        <begin position="731"/>
        <end position="756"/>
    </location>
</feature>
<dbReference type="InterPro" id="IPR011641">
    <property type="entry name" value="Tyr-kin_ephrin_A/B_rcpt-like"/>
</dbReference>
<keyword evidence="2" id="KW-0732">Signal</keyword>
<dbReference type="CDD" id="cd00185">
    <property type="entry name" value="TNFRSF"/>
    <property type="match status" value="1"/>
</dbReference>
<evidence type="ECO:0000259" key="3">
    <source>
        <dbReference type="Pfam" id="PF07699"/>
    </source>
</evidence>
<evidence type="ECO:0000256" key="2">
    <source>
        <dbReference type="SAM" id="SignalP"/>
    </source>
</evidence>
<accession>A0ABP0PAA3</accession>
<name>A0ABP0PAA3_9DINO</name>
<feature type="transmembrane region" description="Helical" evidence="1">
    <location>
        <begin position="818"/>
        <end position="844"/>
    </location>
</feature>
<gene>
    <name evidence="4" type="ORF">CCMP2556_LOCUS35773</name>
</gene>
<feature type="transmembrane region" description="Helical" evidence="1">
    <location>
        <begin position="957"/>
        <end position="982"/>
    </location>
</feature>
<reference evidence="4 5" key="1">
    <citation type="submission" date="2024-02" db="EMBL/GenBank/DDBJ databases">
        <authorList>
            <person name="Chen Y."/>
            <person name="Shah S."/>
            <person name="Dougan E. K."/>
            <person name="Thang M."/>
            <person name="Chan C."/>
        </authorList>
    </citation>
    <scope>NUCLEOTIDE SEQUENCE [LARGE SCALE GENOMIC DNA]</scope>
</reference>
<dbReference type="Gene3D" id="2.10.50.10">
    <property type="entry name" value="Tumor Necrosis Factor Receptor, subunit A, domain 2"/>
    <property type="match status" value="2"/>
</dbReference>
<keyword evidence="1" id="KW-0812">Transmembrane</keyword>
<feature type="domain" description="Tyrosine-protein kinase ephrin type A/B receptor-like" evidence="3">
    <location>
        <begin position="485"/>
        <end position="533"/>
    </location>
</feature>
<dbReference type="EMBL" id="CAXAMN010022795">
    <property type="protein sequence ID" value="CAK9072704.1"/>
    <property type="molecule type" value="Genomic_DNA"/>
</dbReference>
<comment type="caution">
    <text evidence="4">The sequence shown here is derived from an EMBL/GenBank/DDBJ whole genome shotgun (WGS) entry which is preliminary data.</text>
</comment>
<keyword evidence="1" id="KW-0472">Membrane</keyword>
<evidence type="ECO:0000256" key="1">
    <source>
        <dbReference type="SAM" id="Phobius"/>
    </source>
</evidence>
<dbReference type="InterPro" id="IPR009030">
    <property type="entry name" value="Growth_fac_rcpt_cys_sf"/>
</dbReference>
<feature type="transmembrane region" description="Helical" evidence="1">
    <location>
        <begin position="776"/>
        <end position="797"/>
    </location>
</feature>
<feature type="transmembrane region" description="Helical" evidence="1">
    <location>
        <begin position="638"/>
        <end position="661"/>
    </location>
</feature>
<dbReference type="Pfam" id="PF07699">
    <property type="entry name" value="Ephrin_rec_like"/>
    <property type="match status" value="1"/>
</dbReference>
<keyword evidence="1" id="KW-1133">Transmembrane helix</keyword>
<keyword evidence="5" id="KW-1185">Reference proteome</keyword>